<dbReference type="Pfam" id="PF00440">
    <property type="entry name" value="TetR_N"/>
    <property type="match status" value="1"/>
</dbReference>
<name>A0ABX6IDQ5_9ACTN</name>
<keyword evidence="2 4" id="KW-0238">DNA-binding</keyword>
<keyword evidence="3" id="KW-0804">Transcription</keyword>
<gene>
    <name evidence="6" type="ORF">GII31_02715</name>
</gene>
<dbReference type="SUPFAM" id="SSF46689">
    <property type="entry name" value="Homeodomain-like"/>
    <property type="match status" value="1"/>
</dbReference>
<dbReference type="PANTHER" id="PTHR30055">
    <property type="entry name" value="HTH-TYPE TRANSCRIPTIONAL REGULATOR RUTR"/>
    <property type="match status" value="1"/>
</dbReference>
<evidence type="ECO:0000256" key="3">
    <source>
        <dbReference type="ARBA" id="ARBA00023163"/>
    </source>
</evidence>
<dbReference type="Gene3D" id="1.10.357.10">
    <property type="entry name" value="Tetracycline Repressor, domain 2"/>
    <property type="match status" value="1"/>
</dbReference>
<reference evidence="6" key="1">
    <citation type="journal article" date="2021" name="Nat. Microbiol.">
        <title>Cocultivation of an ultrasmall environmental parasitic bacterium with lytic ability against bacteria associated with wastewater foams.</title>
        <authorList>
            <person name="Batinovic S."/>
            <person name="Rose J.J.A."/>
            <person name="Ratcliffe J."/>
            <person name="Seviour R.J."/>
            <person name="Petrovski S."/>
        </authorList>
    </citation>
    <scope>NUCLEOTIDE SEQUENCE</scope>
    <source>
        <strain evidence="6">CON9</strain>
    </source>
</reference>
<organism evidence="6 7">
    <name type="scientific">Gordonia pseudamarae</name>
    <dbReference type="NCBI Taxonomy" id="2831662"/>
    <lineage>
        <taxon>Bacteria</taxon>
        <taxon>Bacillati</taxon>
        <taxon>Actinomycetota</taxon>
        <taxon>Actinomycetes</taxon>
        <taxon>Mycobacteriales</taxon>
        <taxon>Gordoniaceae</taxon>
        <taxon>Gordonia</taxon>
    </lineage>
</organism>
<evidence type="ECO:0000256" key="2">
    <source>
        <dbReference type="ARBA" id="ARBA00023125"/>
    </source>
</evidence>
<dbReference type="PROSITE" id="PS50977">
    <property type="entry name" value="HTH_TETR_2"/>
    <property type="match status" value="1"/>
</dbReference>
<evidence type="ECO:0000313" key="7">
    <source>
        <dbReference type="Proteomes" id="UP001059836"/>
    </source>
</evidence>
<dbReference type="InterPro" id="IPR036271">
    <property type="entry name" value="Tet_transcr_reg_TetR-rel_C_sf"/>
</dbReference>
<dbReference type="PROSITE" id="PS01081">
    <property type="entry name" value="HTH_TETR_1"/>
    <property type="match status" value="1"/>
</dbReference>
<evidence type="ECO:0000256" key="4">
    <source>
        <dbReference type="PROSITE-ProRule" id="PRU00335"/>
    </source>
</evidence>
<dbReference type="Proteomes" id="UP001059836">
    <property type="component" value="Chromosome"/>
</dbReference>
<accession>A0ABX6IDQ5</accession>
<dbReference type="EMBL" id="CP045809">
    <property type="protein sequence ID" value="QHN33982.1"/>
    <property type="molecule type" value="Genomic_DNA"/>
</dbReference>
<dbReference type="InterPro" id="IPR023772">
    <property type="entry name" value="DNA-bd_HTH_TetR-type_CS"/>
</dbReference>
<protein>
    <submittedName>
        <fullName evidence="6">TetR family transcriptional regulator</fullName>
    </submittedName>
</protein>
<dbReference type="PANTHER" id="PTHR30055:SF207">
    <property type="entry name" value="HTH-TYPE TRANSCRIPTIONAL REPRESSOR FATR"/>
    <property type="match status" value="1"/>
</dbReference>
<dbReference type="Pfam" id="PF02909">
    <property type="entry name" value="TetR_C_1"/>
    <property type="match status" value="1"/>
</dbReference>
<sequence length="242" mass="26862">MAGQESAPKRKRRERGSIDPEEIINGAFELAEEVSIDNLSMPMLGKHLGVGVTSIYWYFRKKDDLLNAMTDRAITRYRLPAAMKASGDDWRSQLHHHAHSMRQAFLANPILCDLLLIRSTMSTKAGAMGAKEIERIVALLMEAGLSLEDAYDSYSAVQLHIRGSIVLERLYQRSKAEDSGTVAYYENLVITAEDTPRLAEAEAHGWVAGAPNDHNFEYVLNCILDNTARLIAEKSAVGARTA</sequence>
<keyword evidence="1" id="KW-0805">Transcription regulation</keyword>
<feature type="DNA-binding region" description="H-T-H motif" evidence="4">
    <location>
        <begin position="40"/>
        <end position="59"/>
    </location>
</feature>
<dbReference type="Gene3D" id="1.10.10.60">
    <property type="entry name" value="Homeodomain-like"/>
    <property type="match status" value="1"/>
</dbReference>
<dbReference type="RefSeq" id="WP_213246582.1">
    <property type="nucleotide sequence ID" value="NZ_CP045806.1"/>
</dbReference>
<evidence type="ECO:0000313" key="6">
    <source>
        <dbReference type="EMBL" id="QHN33982.1"/>
    </source>
</evidence>
<evidence type="ECO:0000256" key="1">
    <source>
        <dbReference type="ARBA" id="ARBA00023015"/>
    </source>
</evidence>
<dbReference type="InterPro" id="IPR009057">
    <property type="entry name" value="Homeodomain-like_sf"/>
</dbReference>
<dbReference type="InterPro" id="IPR001647">
    <property type="entry name" value="HTH_TetR"/>
</dbReference>
<feature type="domain" description="HTH tetR-type" evidence="5">
    <location>
        <begin position="17"/>
        <end position="77"/>
    </location>
</feature>
<dbReference type="InterPro" id="IPR004111">
    <property type="entry name" value="Repressor_TetR_C"/>
</dbReference>
<keyword evidence="7" id="KW-1185">Reference proteome</keyword>
<dbReference type="SUPFAM" id="SSF48498">
    <property type="entry name" value="Tetracyclin repressor-like, C-terminal domain"/>
    <property type="match status" value="1"/>
</dbReference>
<proteinExistence type="predicted"/>
<evidence type="ECO:0000259" key="5">
    <source>
        <dbReference type="PROSITE" id="PS50977"/>
    </source>
</evidence>
<dbReference type="InterPro" id="IPR050109">
    <property type="entry name" value="HTH-type_TetR-like_transc_reg"/>
</dbReference>